<keyword evidence="2" id="KW-1185">Reference proteome</keyword>
<dbReference type="GO" id="GO:0000287">
    <property type="term" value="F:magnesium ion binding"/>
    <property type="evidence" value="ECO:0007669"/>
    <property type="project" value="TreeGrafter"/>
</dbReference>
<evidence type="ECO:0000313" key="1">
    <source>
        <dbReference type="EMBL" id="EHO71912.1"/>
    </source>
</evidence>
<dbReference type="NCBIfam" id="TIGR00099">
    <property type="entry name" value="Cof-subfamily"/>
    <property type="match status" value="1"/>
</dbReference>
<dbReference type="PANTHER" id="PTHR10000:SF8">
    <property type="entry name" value="HAD SUPERFAMILY HYDROLASE-LIKE, TYPE 3"/>
    <property type="match status" value="1"/>
</dbReference>
<organism evidence="1 2">
    <name type="scientific">Segatella maculosa OT 289</name>
    <dbReference type="NCBI Taxonomy" id="999422"/>
    <lineage>
        <taxon>Bacteria</taxon>
        <taxon>Pseudomonadati</taxon>
        <taxon>Bacteroidota</taxon>
        <taxon>Bacteroidia</taxon>
        <taxon>Bacteroidales</taxon>
        <taxon>Prevotellaceae</taxon>
        <taxon>Segatella</taxon>
    </lineage>
</organism>
<dbReference type="SUPFAM" id="SSF56784">
    <property type="entry name" value="HAD-like"/>
    <property type="match status" value="1"/>
</dbReference>
<dbReference type="PATRIC" id="fig|999422.3.peg.1056"/>
<reference evidence="1 2" key="1">
    <citation type="submission" date="2011-12" db="EMBL/GenBank/DDBJ databases">
        <title>The Genome Sequence of Prevotella maculosa OT 289.</title>
        <authorList>
            <consortium name="The Broad Institute Genome Sequencing Platform"/>
            <person name="Earl A."/>
            <person name="Ward D."/>
            <person name="Feldgarden M."/>
            <person name="Gevers D."/>
            <person name="Izard J."/>
            <person name="Blanton J.M."/>
            <person name="Mathney J."/>
            <person name="Tanner A.C."/>
            <person name="Dewhirst F.E."/>
            <person name="Young S.K."/>
            <person name="Zeng Q."/>
            <person name="Gargeya S."/>
            <person name="Fitzgerald M."/>
            <person name="Haas B."/>
            <person name="Abouelleil A."/>
            <person name="Alvarado L."/>
            <person name="Arachchi H.M."/>
            <person name="Berlin A."/>
            <person name="Chapman S.B."/>
            <person name="Gearin G."/>
            <person name="Goldberg J."/>
            <person name="Griggs A."/>
            <person name="Gujja S."/>
            <person name="Hansen M."/>
            <person name="Heiman D."/>
            <person name="Howarth C."/>
            <person name="Larimer J."/>
            <person name="Lui A."/>
            <person name="MacDonald P.J.P."/>
            <person name="McCowen C."/>
            <person name="Montmayeur A."/>
            <person name="Murphy C."/>
            <person name="Neiman D."/>
            <person name="Pearson M."/>
            <person name="Priest M."/>
            <person name="Roberts A."/>
            <person name="Saif S."/>
            <person name="Shea T."/>
            <person name="Sisk P."/>
            <person name="Stolte C."/>
            <person name="Sykes S."/>
            <person name="Wortman J."/>
            <person name="Nusbaum C."/>
            <person name="Birren B."/>
        </authorList>
    </citation>
    <scope>NUCLEOTIDE SEQUENCE [LARGE SCALE GENOMIC DNA]</scope>
    <source>
        <strain evidence="1 2">OT 289</strain>
    </source>
</reference>
<dbReference type="Pfam" id="PF08282">
    <property type="entry name" value="Hydrolase_3"/>
    <property type="match status" value="1"/>
</dbReference>
<comment type="caution">
    <text evidence="1">The sequence shown here is derived from an EMBL/GenBank/DDBJ whole genome shotgun (WGS) entry which is preliminary data.</text>
</comment>
<dbReference type="SFLD" id="SFLDG01140">
    <property type="entry name" value="C2.B:_Phosphomannomutase_and_P"/>
    <property type="match status" value="1"/>
</dbReference>
<dbReference type="InterPro" id="IPR000150">
    <property type="entry name" value="Cof"/>
</dbReference>
<dbReference type="CDD" id="cd07516">
    <property type="entry name" value="HAD_Pase"/>
    <property type="match status" value="1"/>
</dbReference>
<dbReference type="GO" id="GO:0005829">
    <property type="term" value="C:cytosol"/>
    <property type="evidence" value="ECO:0007669"/>
    <property type="project" value="TreeGrafter"/>
</dbReference>
<accession>H1HLI4</accession>
<dbReference type="SFLD" id="SFLDS00003">
    <property type="entry name" value="Haloacid_Dehalogenase"/>
    <property type="match status" value="1"/>
</dbReference>
<dbReference type="GO" id="GO:0016791">
    <property type="term" value="F:phosphatase activity"/>
    <property type="evidence" value="ECO:0007669"/>
    <property type="project" value="UniProtKB-ARBA"/>
</dbReference>
<protein>
    <submittedName>
        <fullName evidence="1">Cof-like hydrolase</fullName>
    </submittedName>
</protein>
<evidence type="ECO:0000313" key="2">
    <source>
        <dbReference type="Proteomes" id="UP000003167"/>
    </source>
</evidence>
<dbReference type="PANTHER" id="PTHR10000">
    <property type="entry name" value="PHOSPHOSERINE PHOSPHATASE"/>
    <property type="match status" value="1"/>
</dbReference>
<dbReference type="EMBL" id="AGEK01000019">
    <property type="protein sequence ID" value="EHO71912.1"/>
    <property type="molecule type" value="Genomic_DNA"/>
</dbReference>
<keyword evidence="1" id="KW-0378">Hydrolase</keyword>
<dbReference type="OrthoDB" id="9814970at2"/>
<dbReference type="Gene3D" id="3.40.50.1000">
    <property type="entry name" value="HAD superfamily/HAD-like"/>
    <property type="match status" value="1"/>
</dbReference>
<dbReference type="NCBIfam" id="TIGR01484">
    <property type="entry name" value="HAD-SF-IIB"/>
    <property type="match status" value="1"/>
</dbReference>
<dbReference type="Proteomes" id="UP000003167">
    <property type="component" value="Unassembled WGS sequence"/>
</dbReference>
<dbReference type="InterPro" id="IPR023214">
    <property type="entry name" value="HAD_sf"/>
</dbReference>
<dbReference type="InterPro" id="IPR006379">
    <property type="entry name" value="HAD-SF_hydro_IIB"/>
</dbReference>
<dbReference type="SFLD" id="SFLDG01144">
    <property type="entry name" value="C2.B.4:_PGP_Like"/>
    <property type="match status" value="1"/>
</dbReference>
<sequence>MEIKTSDASGFPSIQRGRGRLLIALDLDGTLTNSEKKITPKTKEALMEAQERGARIVLASGRPTYGIMPVAEELELERHGGFILAFNGGKIVDCKTRKVVFEHKLDPDVVPVLYHETMRAGLQILVHQGAEIVATSSEDRYVKLEAGINKMSIVQCDDFLNQITYPINKCLIVGEPAPLCALEQRILEILKGRISAYRSMDNFLECVPLGIDKGHSLKRLAATLGIDREEIIACGDSYNDVGMIKFAGLGVAMANAPRDIQEIADVVTLSNDNDGVAQVVEKYVL</sequence>
<dbReference type="HOGENOM" id="CLU_044146_0_1_10"/>
<gene>
    <name evidence="1" type="ORF">HMPREF9944_01028</name>
</gene>
<dbReference type="InterPro" id="IPR036412">
    <property type="entry name" value="HAD-like_sf"/>
</dbReference>
<dbReference type="PROSITE" id="PS01229">
    <property type="entry name" value="COF_2"/>
    <property type="match status" value="1"/>
</dbReference>
<dbReference type="AlphaFoldDB" id="H1HLI4"/>
<proteinExistence type="predicted"/>
<name>H1HLI4_9BACT</name>
<dbReference type="RefSeq" id="WP_008564872.1">
    <property type="nucleotide sequence ID" value="NZ_JH594502.1"/>
</dbReference>
<dbReference type="Gene3D" id="3.30.1240.10">
    <property type="match status" value="1"/>
</dbReference>
<dbReference type="STRING" id="999422.HMPREF9944_01028"/>